<dbReference type="EMBL" id="SNRY01002764">
    <property type="protein sequence ID" value="KAA6323616.1"/>
    <property type="molecule type" value="Genomic_DNA"/>
</dbReference>
<gene>
    <name evidence="2" type="ORF">EZS27_026960</name>
</gene>
<dbReference type="Pfam" id="PF00501">
    <property type="entry name" value="AMP-binding"/>
    <property type="match status" value="1"/>
</dbReference>
<dbReference type="PANTHER" id="PTHR24096">
    <property type="entry name" value="LONG-CHAIN-FATTY-ACID--COA LIGASE"/>
    <property type="match status" value="1"/>
</dbReference>
<dbReference type="PANTHER" id="PTHR24096:SF267">
    <property type="entry name" value="MALONATE--COA LIGASE ACSF3, MITOCHONDRIAL"/>
    <property type="match status" value="1"/>
</dbReference>
<organism evidence="2">
    <name type="scientific">termite gut metagenome</name>
    <dbReference type="NCBI Taxonomy" id="433724"/>
    <lineage>
        <taxon>unclassified sequences</taxon>
        <taxon>metagenomes</taxon>
        <taxon>organismal metagenomes</taxon>
    </lineage>
</organism>
<dbReference type="InterPro" id="IPR020845">
    <property type="entry name" value="AMP-binding_CS"/>
</dbReference>
<name>A0A5J4QNX9_9ZZZZ</name>
<comment type="caution">
    <text evidence="2">The sequence shown here is derived from an EMBL/GenBank/DDBJ whole genome shotgun (WGS) entry which is preliminary data.</text>
</comment>
<accession>A0A5J4QNX9</accession>
<keyword evidence="2" id="KW-0436">Ligase</keyword>
<dbReference type="AlphaFoldDB" id="A0A5J4QNX9"/>
<dbReference type="Gene3D" id="3.40.50.12780">
    <property type="entry name" value="N-terminal domain of ligase-like"/>
    <property type="match status" value="1"/>
</dbReference>
<proteinExistence type="predicted"/>
<sequence>MIFSEYKYISTFIAIEDNGETLDYREINSLKDEFVSFQRGKELVFCLCENSIASLAGYISCLCAGMVPVLLDACKDVTLIKNLIGIYRPFYIWMPNKLEQLFENTQKVCCFRSYIFVKTEFPNQTIYNDLALLLTTSGTTGSPKLVRLSYNNLLSNTHSIAEYLNITNKERPIMSLPMYYSYGLSVINSHLIKGATILMTDKPVVQKEFWTFAKEQGATSIAGVPYTYEILKRLRFFRMNLPELKTMTQAGGKLNANLAKEYIEEARNAGKRFIVMYGQTEATARMSYLPPEKALEKYASIGVPIPGGKFILTDDNGHEIIEVDRDGELVYFGSNVSMGYAECREDLSKGDENNGILHTGDIARRDSDGFYYITGRMKRFVKIFGNRVNLDILEQFLKVVTSSCACVGTDEKITVFVTETGKEEEIKSFLIKKTGLYVRAFDVRIIDDIPKNSSGKIQYTQLTQLLD</sequence>
<dbReference type="SUPFAM" id="SSF56801">
    <property type="entry name" value="Acetyl-CoA synthetase-like"/>
    <property type="match status" value="1"/>
</dbReference>
<protein>
    <submittedName>
        <fullName evidence="2">Long-chain-fatty-acid--CoA ligase</fullName>
        <ecNumber evidence="2">6.2.1.3</ecNumber>
    </submittedName>
</protein>
<evidence type="ECO:0000313" key="2">
    <source>
        <dbReference type="EMBL" id="KAA6323616.1"/>
    </source>
</evidence>
<evidence type="ECO:0000259" key="1">
    <source>
        <dbReference type="Pfam" id="PF00501"/>
    </source>
</evidence>
<reference evidence="2" key="1">
    <citation type="submission" date="2019-03" db="EMBL/GenBank/DDBJ databases">
        <title>Single cell metagenomics reveals metabolic interactions within the superorganism composed of flagellate Streblomastix strix and complex community of Bacteroidetes bacteria on its surface.</title>
        <authorList>
            <person name="Treitli S.C."/>
            <person name="Kolisko M."/>
            <person name="Husnik F."/>
            <person name="Keeling P."/>
            <person name="Hampl V."/>
        </authorList>
    </citation>
    <scope>NUCLEOTIDE SEQUENCE</scope>
    <source>
        <strain evidence="2">STM</strain>
    </source>
</reference>
<dbReference type="PROSITE" id="PS00455">
    <property type="entry name" value="AMP_BINDING"/>
    <property type="match status" value="1"/>
</dbReference>
<dbReference type="EC" id="6.2.1.3" evidence="2"/>
<feature type="domain" description="AMP-dependent synthetase/ligase" evidence="1">
    <location>
        <begin position="127"/>
        <end position="340"/>
    </location>
</feature>
<dbReference type="InterPro" id="IPR000873">
    <property type="entry name" value="AMP-dep_synth/lig_dom"/>
</dbReference>
<dbReference type="GO" id="GO:0004467">
    <property type="term" value="F:long-chain fatty acid-CoA ligase activity"/>
    <property type="evidence" value="ECO:0007669"/>
    <property type="project" value="UniProtKB-EC"/>
</dbReference>
<dbReference type="InterPro" id="IPR042099">
    <property type="entry name" value="ANL_N_sf"/>
</dbReference>